<dbReference type="RefSeq" id="WP_010076420.1">
    <property type="nucleotide sequence ID" value="NC_014393.1"/>
</dbReference>
<gene>
    <name evidence="2" type="ordered locus">Clocel_0967</name>
</gene>
<dbReference type="HOGENOM" id="CLU_741549_0_0_9"/>
<reference evidence="2 3" key="1">
    <citation type="submission" date="2010-08" db="EMBL/GenBank/DDBJ databases">
        <title>Complete sequence of Clostridium cellulovorans 743B.</title>
        <authorList>
            <consortium name="US DOE Joint Genome Institute"/>
            <person name="Lucas S."/>
            <person name="Copeland A."/>
            <person name="Lapidus A."/>
            <person name="Cheng J.-F."/>
            <person name="Bruce D."/>
            <person name="Goodwin L."/>
            <person name="Pitluck S."/>
            <person name="Chertkov O."/>
            <person name="Detter J.C."/>
            <person name="Han C."/>
            <person name="Tapia R."/>
            <person name="Land M."/>
            <person name="Hauser L."/>
            <person name="Chang Y.-J."/>
            <person name="Jeffries C."/>
            <person name="Kyrpides N."/>
            <person name="Ivanova N."/>
            <person name="Mikhailova N."/>
            <person name="Hemme C.L."/>
            <person name="Woyke T."/>
        </authorList>
    </citation>
    <scope>NUCLEOTIDE SEQUENCE [LARGE SCALE GENOMIC DNA]</scope>
    <source>
        <strain evidence="3">ATCC 35296 / DSM 3052 / OCM 3 / 743B</strain>
    </source>
</reference>
<dbReference type="InterPro" id="IPR001173">
    <property type="entry name" value="Glyco_trans_2-like"/>
</dbReference>
<dbReference type="GO" id="GO:0016740">
    <property type="term" value="F:transferase activity"/>
    <property type="evidence" value="ECO:0007669"/>
    <property type="project" value="UniProtKB-KW"/>
</dbReference>
<dbReference type="Pfam" id="PF00535">
    <property type="entry name" value="Glycos_transf_2"/>
    <property type="match status" value="1"/>
</dbReference>
<keyword evidence="2" id="KW-0808">Transferase</keyword>
<accession>D9STB7</accession>
<name>D9STB7_CLOC7</name>
<dbReference type="Proteomes" id="UP000002730">
    <property type="component" value="Chromosome"/>
</dbReference>
<keyword evidence="3" id="KW-1185">Reference proteome</keyword>
<dbReference type="PANTHER" id="PTHR10859">
    <property type="entry name" value="GLYCOSYL TRANSFERASE"/>
    <property type="match status" value="1"/>
</dbReference>
<organism evidence="2 3">
    <name type="scientific">Clostridium cellulovorans (strain ATCC 35296 / DSM 3052 / OCM 3 / 743B)</name>
    <dbReference type="NCBI Taxonomy" id="573061"/>
    <lineage>
        <taxon>Bacteria</taxon>
        <taxon>Bacillati</taxon>
        <taxon>Bacillota</taxon>
        <taxon>Clostridia</taxon>
        <taxon>Eubacteriales</taxon>
        <taxon>Clostridiaceae</taxon>
        <taxon>Clostridium</taxon>
    </lineage>
</organism>
<evidence type="ECO:0000259" key="1">
    <source>
        <dbReference type="Pfam" id="PF00535"/>
    </source>
</evidence>
<dbReference type="PANTHER" id="PTHR10859:SF91">
    <property type="entry name" value="DOLICHYL-PHOSPHATE BETA-GLUCOSYLTRANSFERASE"/>
    <property type="match status" value="1"/>
</dbReference>
<dbReference type="GO" id="GO:0006487">
    <property type="term" value="P:protein N-linked glycosylation"/>
    <property type="evidence" value="ECO:0007669"/>
    <property type="project" value="TreeGrafter"/>
</dbReference>
<sequence length="379" mass="43434">MDNLLILTDFKKAIAYESIIIFYTINILPIDALDSISKIDQNLVIIDVENPRESIIIGNKLRQINPSVNILFINDFISPAEHFFFMKLQGYGKTRILRWRSSYPDELLLSIQALFHPEYAYKSSDIAIIIPVYNEEARFNKVCDFIKKVKILFNESFSNINIYFVNDGSKDNTQELIDKLLEDEFQGTDIITNQSLINVYQLQYNTRKAGTFIEAINSINSNIMIFVDGDNSFDIEDIAKIINVLSMGYYDFVIGTKDLTAENRAILRRCMSFVKRIITKPLLPKGVFDSQTGLKGMTSNASRLILPYMHEDTGLAVDLEMAFIAKKLNFRVLQLPVQCIDQEGSHVDIIKDSIAFIKNVIKLITINRKISLKNHDFKL</sequence>
<evidence type="ECO:0000313" key="2">
    <source>
        <dbReference type="EMBL" id="ADL50733.1"/>
    </source>
</evidence>
<dbReference type="InterPro" id="IPR029044">
    <property type="entry name" value="Nucleotide-diphossugar_trans"/>
</dbReference>
<dbReference type="Gene3D" id="3.90.550.10">
    <property type="entry name" value="Spore Coat Polysaccharide Biosynthesis Protein SpsA, Chain A"/>
    <property type="match status" value="1"/>
</dbReference>
<feature type="domain" description="Glycosyltransferase 2-like" evidence="1">
    <location>
        <begin position="128"/>
        <end position="283"/>
    </location>
</feature>
<dbReference type="AlphaFoldDB" id="D9STB7"/>
<evidence type="ECO:0000313" key="3">
    <source>
        <dbReference type="Proteomes" id="UP000002730"/>
    </source>
</evidence>
<dbReference type="KEGG" id="ccb:Clocel_0967"/>
<dbReference type="STRING" id="573061.Clocel_0967"/>
<dbReference type="OrthoDB" id="9810303at2"/>
<dbReference type="SUPFAM" id="SSF53448">
    <property type="entry name" value="Nucleotide-diphospho-sugar transferases"/>
    <property type="match status" value="1"/>
</dbReference>
<proteinExistence type="predicted"/>
<dbReference type="eggNOG" id="COG0463">
    <property type="taxonomic scope" value="Bacteria"/>
</dbReference>
<dbReference type="EMBL" id="CP002160">
    <property type="protein sequence ID" value="ADL50733.1"/>
    <property type="molecule type" value="Genomic_DNA"/>
</dbReference>
<dbReference type="CAZy" id="GT2">
    <property type="family name" value="Glycosyltransferase Family 2"/>
</dbReference>
<protein>
    <submittedName>
        <fullName evidence="2">Glycosyl transferase family 2</fullName>
    </submittedName>
</protein>